<feature type="compositionally biased region" description="Acidic residues" evidence="1">
    <location>
        <begin position="1023"/>
        <end position="1038"/>
    </location>
</feature>
<reference evidence="3" key="1">
    <citation type="journal article" date="2020" name="Nat. Commun.">
        <title>Large-scale genome sequencing of mycorrhizal fungi provides insights into the early evolution of symbiotic traits.</title>
        <authorList>
            <person name="Miyauchi S."/>
            <person name="Kiss E."/>
            <person name="Kuo A."/>
            <person name="Drula E."/>
            <person name="Kohler A."/>
            <person name="Sanchez-Garcia M."/>
            <person name="Morin E."/>
            <person name="Andreopoulos B."/>
            <person name="Barry K.W."/>
            <person name="Bonito G."/>
            <person name="Buee M."/>
            <person name="Carver A."/>
            <person name="Chen C."/>
            <person name="Cichocki N."/>
            <person name="Clum A."/>
            <person name="Culley D."/>
            <person name="Crous P.W."/>
            <person name="Fauchery L."/>
            <person name="Girlanda M."/>
            <person name="Hayes R.D."/>
            <person name="Keri Z."/>
            <person name="LaButti K."/>
            <person name="Lipzen A."/>
            <person name="Lombard V."/>
            <person name="Magnuson J."/>
            <person name="Maillard F."/>
            <person name="Murat C."/>
            <person name="Nolan M."/>
            <person name="Ohm R.A."/>
            <person name="Pangilinan J."/>
            <person name="Pereira M.F."/>
            <person name="Perotto S."/>
            <person name="Peter M."/>
            <person name="Pfister S."/>
            <person name="Riley R."/>
            <person name="Sitrit Y."/>
            <person name="Stielow J.B."/>
            <person name="Szollosi G."/>
            <person name="Zifcakova L."/>
            <person name="Stursova M."/>
            <person name="Spatafora J.W."/>
            <person name="Tedersoo L."/>
            <person name="Vaario L.M."/>
            <person name="Yamada A."/>
            <person name="Yan M."/>
            <person name="Wang P."/>
            <person name="Xu J."/>
            <person name="Bruns T."/>
            <person name="Baldrian P."/>
            <person name="Vilgalys R."/>
            <person name="Dunand C."/>
            <person name="Henrissat B."/>
            <person name="Grigoriev I.V."/>
            <person name="Hibbett D."/>
            <person name="Nagy L.G."/>
            <person name="Martin F.M."/>
        </authorList>
    </citation>
    <scope>NUCLEOTIDE SEQUENCE</scope>
    <source>
        <strain evidence="3">UP504</strain>
    </source>
</reference>
<comment type="caution">
    <text evidence="3">The sequence shown here is derived from an EMBL/GenBank/DDBJ whole genome shotgun (WGS) entry which is preliminary data.</text>
</comment>
<name>A0A9P6AIM9_9AGAM</name>
<dbReference type="Pfam" id="PF18758">
    <property type="entry name" value="KDZ"/>
    <property type="match status" value="2"/>
</dbReference>
<dbReference type="EMBL" id="MU129108">
    <property type="protein sequence ID" value="KAF9506524.1"/>
    <property type="molecule type" value="Genomic_DNA"/>
</dbReference>
<dbReference type="PANTHER" id="PTHR33096">
    <property type="entry name" value="CXC2 DOMAIN-CONTAINING PROTEIN"/>
    <property type="match status" value="1"/>
</dbReference>
<accession>A0A9P6AIM9</accession>
<feature type="compositionally biased region" description="Acidic residues" evidence="1">
    <location>
        <begin position="1069"/>
        <end position="1080"/>
    </location>
</feature>
<feature type="region of interest" description="Disordered" evidence="1">
    <location>
        <begin position="13"/>
        <end position="76"/>
    </location>
</feature>
<evidence type="ECO:0000313" key="3">
    <source>
        <dbReference type="EMBL" id="KAF9506524.1"/>
    </source>
</evidence>
<evidence type="ECO:0000256" key="1">
    <source>
        <dbReference type="SAM" id="MobiDB-lite"/>
    </source>
</evidence>
<dbReference type="Pfam" id="PF18802">
    <property type="entry name" value="CxC1"/>
    <property type="match status" value="1"/>
</dbReference>
<proteinExistence type="predicted"/>
<feature type="domain" description="CxC1-like cysteine cluster associated with KDZ transposases" evidence="2">
    <location>
        <begin position="218"/>
        <end position="308"/>
    </location>
</feature>
<dbReference type="PANTHER" id="PTHR33096:SF1">
    <property type="entry name" value="CXC1-LIKE CYSTEINE CLUSTER ASSOCIATED WITH KDZ TRANSPOSASES DOMAIN-CONTAINING PROTEIN"/>
    <property type="match status" value="1"/>
</dbReference>
<organism evidence="3 4">
    <name type="scientific">Hydnum rufescens UP504</name>
    <dbReference type="NCBI Taxonomy" id="1448309"/>
    <lineage>
        <taxon>Eukaryota</taxon>
        <taxon>Fungi</taxon>
        <taxon>Dikarya</taxon>
        <taxon>Basidiomycota</taxon>
        <taxon>Agaricomycotina</taxon>
        <taxon>Agaricomycetes</taxon>
        <taxon>Cantharellales</taxon>
        <taxon>Hydnaceae</taxon>
        <taxon>Hydnum</taxon>
    </lineage>
</organism>
<dbReference type="OrthoDB" id="2279994at2759"/>
<feature type="region of interest" description="Disordered" evidence="1">
    <location>
        <begin position="463"/>
        <end position="483"/>
    </location>
</feature>
<gene>
    <name evidence="3" type="ORF">BS47DRAFT_1399419</name>
</gene>
<keyword evidence="4" id="KW-1185">Reference proteome</keyword>
<feature type="compositionally biased region" description="Polar residues" evidence="1">
    <location>
        <begin position="35"/>
        <end position="63"/>
    </location>
</feature>
<dbReference type="InterPro" id="IPR041320">
    <property type="entry name" value="CxC1"/>
</dbReference>
<feature type="region of interest" description="Disordered" evidence="1">
    <location>
        <begin position="88"/>
        <end position="129"/>
    </location>
</feature>
<feature type="region of interest" description="Disordered" evidence="1">
    <location>
        <begin position="1006"/>
        <end position="1080"/>
    </location>
</feature>
<protein>
    <recommendedName>
        <fullName evidence="2">CxC1-like cysteine cluster associated with KDZ transposases domain-containing protein</fullName>
    </recommendedName>
</protein>
<dbReference type="InterPro" id="IPR040521">
    <property type="entry name" value="KDZ"/>
</dbReference>
<sequence>MYSSTLDKSMKMFKAVTDSVSSVKETASARKTPKAQESTSRTAYPRLPSTSMPSQDTRSQSGMQHRASAPGSTWKLDRNTGTFVAVVPTVRSTETSRSAPHASISKPRYHRNKQPSEASHSAHPSPSMFSGIIEEGSGTGGSNVGSSLGATEQPFVIRYPIHAGGRNEHSVEKKLSRHARRRAAAAHRWDRDVIPALIRPYMEYMRESQRGQAPLDSPSIHCSCTGHTVLKQVIAVYMDRLDYIELRICPCTPAPVQLVKQGLFPCSPVHPALAVSLEMLEFVSELFVHLAPNEAAWADMLVKFLARRGHVFKAQDSLCRRFGSALAQYQVLISVARHEVLSHDPADWDNVAPEMIVLPKLDESTPITARLYVSARTDGHSIREPTTSTMNDLIEGSANEPTTSSLPLGSCSGPDPCVTPSDYLRSRCPLCFGARNKAGDSKLPEFFLCLDACFAIRRNKDYDRRPGRKKQPGSQDPCIIPPGTRELPRSFLEAWKARVEAAHPVKSHNCHTTRVSKKGEYAANVADTEDDHVEPGLHVPNSYLDSCGESFVAADGGRVKTPGGHFSDTGVMAGVCRHDRVIVWGNMWTPGEQQFYALAIIDFVMAQLPVDWRVGILYDVGCQIHRSALKWNLVPCWIPRIKSDGWGLTDGEGCERLWSDLRCLIPNLRVAGFHRRLFLLDVQIEHLDRSKMCEAAQDLVDVLQKQLLSVPVSDTVASWNEIVEITSALVEQEKVVVRLSKQDDDLTAVLKLGDPMSYNNLMKMKEHPWFEHQLNMRALKARIIAKACQKNFEMDNLTGAFRSKAIDHNTMEHTSKALKRRYRSVKSLVVDYNKCRQSMIKLRGWRGIPRNAVIPPPIDIKGLFNLDVDNDIWQDVGLVDDEFEGKVPPWLGDEDVRNGIRLVQELTNCHDELSLCERELYSLQLWFEEESAALMAALGACEGDPDVHFLMLERVQWLTDLGRRWERSINTLCPTDVSDGLDAPDAQNTLSKPQLDRMTVLAEHAGIQQQTRQPLDVLHNPDAEESVDSSDDEEDFELEPTPIPGDSALIAAMDLVDKNCSSDGGNEVDSSDEEESSNEL</sequence>
<evidence type="ECO:0000259" key="2">
    <source>
        <dbReference type="Pfam" id="PF18802"/>
    </source>
</evidence>
<dbReference type="Proteomes" id="UP000886523">
    <property type="component" value="Unassembled WGS sequence"/>
</dbReference>
<feature type="compositionally biased region" description="Low complexity" evidence="1">
    <location>
        <begin position="115"/>
        <end position="129"/>
    </location>
</feature>
<evidence type="ECO:0000313" key="4">
    <source>
        <dbReference type="Proteomes" id="UP000886523"/>
    </source>
</evidence>
<dbReference type="AlphaFoldDB" id="A0A9P6AIM9"/>